<keyword evidence="4" id="KW-1185">Reference proteome</keyword>
<feature type="transmembrane region" description="Helical" evidence="2">
    <location>
        <begin position="20"/>
        <end position="42"/>
    </location>
</feature>
<feature type="transmembrane region" description="Helical" evidence="2">
    <location>
        <begin position="288"/>
        <end position="306"/>
    </location>
</feature>
<feature type="transmembrane region" description="Helical" evidence="2">
    <location>
        <begin position="105"/>
        <end position="128"/>
    </location>
</feature>
<feature type="transmembrane region" description="Helical" evidence="2">
    <location>
        <begin position="379"/>
        <end position="397"/>
    </location>
</feature>
<name>A0A430AHC0_9ENTE</name>
<feature type="transmembrane region" description="Helical" evidence="2">
    <location>
        <begin position="149"/>
        <end position="167"/>
    </location>
</feature>
<evidence type="ECO:0008006" key="5">
    <source>
        <dbReference type="Google" id="ProtNLM"/>
    </source>
</evidence>
<evidence type="ECO:0000256" key="1">
    <source>
        <dbReference type="ARBA" id="ARBA00004651"/>
    </source>
</evidence>
<dbReference type="Gene3D" id="1.20.1250.20">
    <property type="entry name" value="MFS general substrate transporter like domains"/>
    <property type="match status" value="1"/>
</dbReference>
<comment type="subcellular location">
    <subcellularLocation>
        <location evidence="1">Cell membrane</location>
        <topology evidence="1">Multi-pass membrane protein</topology>
    </subcellularLocation>
</comment>
<dbReference type="GO" id="GO:0005886">
    <property type="term" value="C:plasma membrane"/>
    <property type="evidence" value="ECO:0007669"/>
    <property type="project" value="UniProtKB-SubCell"/>
</dbReference>
<dbReference type="InterPro" id="IPR011701">
    <property type="entry name" value="MFS"/>
</dbReference>
<dbReference type="CDD" id="cd06174">
    <property type="entry name" value="MFS"/>
    <property type="match status" value="1"/>
</dbReference>
<dbReference type="GO" id="GO:0022857">
    <property type="term" value="F:transmembrane transporter activity"/>
    <property type="evidence" value="ECO:0007669"/>
    <property type="project" value="InterPro"/>
</dbReference>
<protein>
    <recommendedName>
        <fullName evidence="5">MFS transporter</fullName>
    </recommendedName>
</protein>
<evidence type="ECO:0000313" key="3">
    <source>
        <dbReference type="EMBL" id="RSU07177.1"/>
    </source>
</evidence>
<evidence type="ECO:0000313" key="4">
    <source>
        <dbReference type="Proteomes" id="UP000288669"/>
    </source>
</evidence>
<comment type="caution">
    <text evidence="3">The sequence shown here is derived from an EMBL/GenBank/DDBJ whole genome shotgun (WGS) entry which is preliminary data.</text>
</comment>
<evidence type="ECO:0000256" key="2">
    <source>
        <dbReference type="SAM" id="Phobius"/>
    </source>
</evidence>
<feature type="transmembrane region" description="Helical" evidence="2">
    <location>
        <begin position="216"/>
        <end position="240"/>
    </location>
</feature>
<reference evidence="3 4" key="1">
    <citation type="submission" date="2017-05" db="EMBL/GenBank/DDBJ databases">
        <title>Vagococcus spp. assemblies.</title>
        <authorList>
            <person name="Gulvik C.A."/>
        </authorList>
    </citation>
    <scope>NUCLEOTIDE SEQUENCE [LARGE SCALE GENOMIC DNA]</scope>
    <source>
        <strain evidence="3 4">DSM 24756</strain>
    </source>
</reference>
<proteinExistence type="predicted"/>
<dbReference type="AlphaFoldDB" id="A0A430AHC0"/>
<feature type="transmembrane region" description="Helical" evidence="2">
    <location>
        <begin position="173"/>
        <end position="195"/>
    </location>
</feature>
<keyword evidence="2" id="KW-0472">Membrane</keyword>
<dbReference type="RefSeq" id="WP_126824830.1">
    <property type="nucleotide sequence ID" value="NZ_JBHLWU010000002.1"/>
</dbReference>
<dbReference type="PANTHER" id="PTHR23530">
    <property type="entry name" value="TRANSPORT PROTEIN-RELATED"/>
    <property type="match status" value="1"/>
</dbReference>
<dbReference type="InterPro" id="IPR036259">
    <property type="entry name" value="MFS_trans_sf"/>
</dbReference>
<dbReference type="OrthoDB" id="9816124at2"/>
<sequence>MFNQKRKKRLSLEIPTNVKLINWIRILKATVLLWPVITLIYLSKGLSFLEIGTLNSIGSLIIAFLEVPLGMVADRLGRKRNFIIGQGLTIVFLVVLFLSRHFFEIVVAEVIFSVATCFISGTDTSIVYDSLKYEKKEKEYGKILSSNSSAVIFVSIFVAIIATYAYSKNRNYIYLWSLLIYTIVFLSSFFINEEAIYKEEKKAKSETEKKTIKHHLFTMLSTYKTFIFVSLFSALIILLISNLYQFSSPILVRNGMPVEFTGYIIALSKIVSILLLRNSDQIINLIKNNVFIFLTLVLACLLAGLLFVNGMIYWSILICLSFSISDFLQPIISKQLNELIDSHNRTTMLSITSLLDNAFFTVGDPVVGYGIDKVGYNKTFGIFGVLLFLSFPINQLAKKKRTKS</sequence>
<organism evidence="3 4">
    <name type="scientific">Vagococcus entomophilus</name>
    <dbReference type="NCBI Taxonomy" id="1160095"/>
    <lineage>
        <taxon>Bacteria</taxon>
        <taxon>Bacillati</taxon>
        <taxon>Bacillota</taxon>
        <taxon>Bacilli</taxon>
        <taxon>Lactobacillales</taxon>
        <taxon>Enterococcaceae</taxon>
        <taxon>Vagococcus</taxon>
    </lineage>
</organism>
<dbReference type="InterPro" id="IPR053160">
    <property type="entry name" value="MFS_DHA3_Transporter"/>
</dbReference>
<feature type="transmembrane region" description="Helical" evidence="2">
    <location>
        <begin position="260"/>
        <end position="276"/>
    </location>
</feature>
<accession>A0A430AHC0</accession>
<feature type="transmembrane region" description="Helical" evidence="2">
    <location>
        <begin position="81"/>
        <end position="99"/>
    </location>
</feature>
<keyword evidence="2" id="KW-1133">Transmembrane helix</keyword>
<dbReference type="Proteomes" id="UP000288669">
    <property type="component" value="Unassembled WGS sequence"/>
</dbReference>
<keyword evidence="2" id="KW-0812">Transmembrane</keyword>
<dbReference type="EMBL" id="NGJZ01000002">
    <property type="protein sequence ID" value="RSU07177.1"/>
    <property type="molecule type" value="Genomic_DNA"/>
</dbReference>
<dbReference type="SUPFAM" id="SSF103473">
    <property type="entry name" value="MFS general substrate transporter"/>
    <property type="match status" value="1"/>
</dbReference>
<dbReference type="Pfam" id="PF07690">
    <property type="entry name" value="MFS_1"/>
    <property type="match status" value="1"/>
</dbReference>
<dbReference type="PANTHER" id="PTHR23530:SF1">
    <property type="entry name" value="PERMEASE, MAJOR FACILITATOR SUPERFAMILY-RELATED"/>
    <property type="match status" value="1"/>
</dbReference>
<feature type="transmembrane region" description="Helical" evidence="2">
    <location>
        <begin position="48"/>
        <end position="69"/>
    </location>
</feature>
<gene>
    <name evidence="3" type="ORF">CBF30_07960</name>
</gene>